<reference evidence="1 2" key="1">
    <citation type="submission" date="2018-07" db="EMBL/GenBank/DDBJ databases">
        <title>A high quality draft genome assembly of the barn swallow (H. rustica rustica).</title>
        <authorList>
            <person name="Formenti G."/>
            <person name="Chiara M."/>
            <person name="Poveda L."/>
            <person name="Francoijs K.-J."/>
            <person name="Bonisoli-Alquati A."/>
            <person name="Canova L."/>
            <person name="Gianfranceschi L."/>
            <person name="Horner D.S."/>
            <person name="Saino N."/>
        </authorList>
    </citation>
    <scope>NUCLEOTIDE SEQUENCE [LARGE SCALE GENOMIC DNA]</scope>
    <source>
        <strain evidence="1">Chelidonia</strain>
        <tissue evidence="1">Blood</tissue>
    </source>
</reference>
<evidence type="ECO:0000313" key="2">
    <source>
        <dbReference type="Proteomes" id="UP000269221"/>
    </source>
</evidence>
<dbReference type="AlphaFoldDB" id="A0A3M0JIF8"/>
<accession>A0A3M0JIF8</accession>
<proteinExistence type="predicted"/>
<name>A0A3M0JIF8_HIRRU</name>
<organism evidence="1 2">
    <name type="scientific">Hirundo rustica rustica</name>
    <dbReference type="NCBI Taxonomy" id="333673"/>
    <lineage>
        <taxon>Eukaryota</taxon>
        <taxon>Metazoa</taxon>
        <taxon>Chordata</taxon>
        <taxon>Craniata</taxon>
        <taxon>Vertebrata</taxon>
        <taxon>Euteleostomi</taxon>
        <taxon>Archelosauria</taxon>
        <taxon>Archosauria</taxon>
        <taxon>Dinosauria</taxon>
        <taxon>Saurischia</taxon>
        <taxon>Theropoda</taxon>
        <taxon>Coelurosauria</taxon>
        <taxon>Aves</taxon>
        <taxon>Neognathae</taxon>
        <taxon>Neoaves</taxon>
        <taxon>Telluraves</taxon>
        <taxon>Australaves</taxon>
        <taxon>Passeriformes</taxon>
        <taxon>Sylvioidea</taxon>
        <taxon>Hirundinidae</taxon>
        <taxon>Hirundo</taxon>
    </lineage>
</organism>
<gene>
    <name evidence="1" type="ORF">DUI87_25012</name>
</gene>
<keyword evidence="2" id="KW-1185">Reference proteome</keyword>
<dbReference type="Proteomes" id="UP000269221">
    <property type="component" value="Unassembled WGS sequence"/>
</dbReference>
<comment type="caution">
    <text evidence="1">The sequence shown here is derived from an EMBL/GenBank/DDBJ whole genome shotgun (WGS) entry which is preliminary data.</text>
</comment>
<sequence>MRRCQGLQLLLRVTVGTPYGSTGAGLWNSPRTIVSRQINGYATFAEKKEGSWDQSLFTLPLQGNKNYFNELTAGVTPQDAKFGAVRSIQGINPETLMTKQAGEKGESLLKTVPEVPQQVQQVQLTADKVVVGDGELTVPPSPVRGIVDGRGGSGAVSAEPMFTAVIETTSVRVPPWLICESEYSACSPYVNCTIGLPMGFYQL</sequence>
<evidence type="ECO:0000313" key="1">
    <source>
        <dbReference type="EMBL" id="RMB98793.1"/>
    </source>
</evidence>
<protein>
    <submittedName>
        <fullName evidence="1">Uncharacterized protein</fullName>
    </submittedName>
</protein>
<dbReference type="EMBL" id="QRBI01000152">
    <property type="protein sequence ID" value="RMB98793.1"/>
    <property type="molecule type" value="Genomic_DNA"/>
</dbReference>